<evidence type="ECO:0000313" key="2">
    <source>
        <dbReference type="Proteomes" id="UP000003704"/>
    </source>
</evidence>
<proteinExistence type="predicted"/>
<dbReference type="InterPro" id="IPR021242">
    <property type="entry name" value="DUF2799"/>
</dbReference>
<dbReference type="Proteomes" id="UP000003704">
    <property type="component" value="Unassembled WGS sequence"/>
</dbReference>
<gene>
    <name evidence="1" type="ORF">WQQ_19420</name>
</gene>
<name>I8TCU3_9GAMM</name>
<organism evidence="1 2">
    <name type="scientific">Hydrocarboniphaga effusa AP103</name>
    <dbReference type="NCBI Taxonomy" id="1172194"/>
    <lineage>
        <taxon>Bacteria</taxon>
        <taxon>Pseudomonadati</taxon>
        <taxon>Pseudomonadota</taxon>
        <taxon>Gammaproteobacteria</taxon>
        <taxon>Nevskiales</taxon>
        <taxon>Nevskiaceae</taxon>
        <taxon>Hydrocarboniphaga</taxon>
    </lineage>
</organism>
<evidence type="ECO:0008006" key="3">
    <source>
        <dbReference type="Google" id="ProtNLM"/>
    </source>
</evidence>
<keyword evidence="2" id="KW-1185">Reference proteome</keyword>
<dbReference type="Pfam" id="PF10973">
    <property type="entry name" value="DUF2799"/>
    <property type="match status" value="1"/>
</dbReference>
<dbReference type="EMBL" id="AKGD01000001">
    <property type="protein sequence ID" value="EIT71805.1"/>
    <property type="molecule type" value="Genomic_DNA"/>
</dbReference>
<reference evidence="1 2" key="1">
    <citation type="journal article" date="2012" name="J. Bacteriol.">
        <title>Genome Sequence of n-Alkane-Degrading Hydrocarboniphaga effusa Strain AP103T (ATCC BAA-332T).</title>
        <authorList>
            <person name="Chang H.K."/>
            <person name="Zylstra G.J."/>
            <person name="Chae J.C."/>
        </authorList>
    </citation>
    <scope>NUCLEOTIDE SEQUENCE [LARGE SCALE GENOMIC DNA]</scope>
    <source>
        <strain evidence="1 2">AP103</strain>
    </source>
</reference>
<accession>I8TCU3</accession>
<protein>
    <recommendedName>
        <fullName evidence="3">DUF2799 domain-containing protein</fullName>
    </recommendedName>
</protein>
<dbReference type="STRING" id="1172194.WQQ_19420"/>
<dbReference type="AlphaFoldDB" id="I8TCU3"/>
<comment type="caution">
    <text evidence="1">The sequence shown here is derived from an EMBL/GenBank/DDBJ whole genome shotgun (WGS) entry which is preliminary data.</text>
</comment>
<dbReference type="RefSeq" id="WP_007184891.1">
    <property type="nucleotide sequence ID" value="NZ_AKGD01000001.1"/>
</dbReference>
<evidence type="ECO:0000313" key="1">
    <source>
        <dbReference type="EMBL" id="EIT71805.1"/>
    </source>
</evidence>
<sequence>MIVGAPAVSDAQVQPPPAAMSPMPQFVWRCRRLASTNGQAVSSGAKENVMRREMKGAEAAGMRALIGRCGLAGALLLSGGCAPLSKDQCKTANWQQIGYQSGVNGRSPVRYEEERQACAEHGIGSDETGWKIGYAQGLGVYCTAANGYDVGRHGGSYDEVCPPDLDARFRPAYQDGRHVADLLNALNERRSRLDDIGRILADDDKRARDYVALMRKNPQPPPPPPQLLERRARRDLEREYDYLRNEHEGLRRDFEQNDGELSARYAVPAMGYDGP</sequence>
<dbReference type="OrthoDB" id="5917215at2"/>